<sequence>MYESVCRLQILQAQTSNKDFVISANLPSAVVNYLNSGKDNLKFKIRETNNKNYVYNEVKHKFQYRIDVASRKIYLKFQPQFNVRRGEDFWAGSIHEEVIPLLPVVQEGYGNAMFAVYTRNPRVETGELEYGLDDPRKLQDPDEIRLSGSDGLL</sequence>
<evidence type="ECO:0000313" key="4">
    <source>
        <dbReference type="Proteomes" id="UP000239720"/>
    </source>
</evidence>
<dbReference type="AlphaFoldDB" id="A0A2K9E0I6"/>
<organism evidence="1 3">
    <name type="scientific">Acetivibrio saccincola</name>
    <dbReference type="NCBI Taxonomy" id="1677857"/>
    <lineage>
        <taxon>Bacteria</taxon>
        <taxon>Bacillati</taxon>
        <taxon>Bacillota</taxon>
        <taxon>Clostridia</taxon>
        <taxon>Eubacteriales</taxon>
        <taxon>Oscillospiraceae</taxon>
        <taxon>Acetivibrio</taxon>
    </lineage>
</organism>
<dbReference type="EMBL" id="NEMB01000004">
    <property type="protein sequence ID" value="PQQ65351.1"/>
    <property type="molecule type" value="Genomic_DNA"/>
</dbReference>
<proteinExistence type="predicted"/>
<dbReference type="RefSeq" id="WP_101300458.1">
    <property type="nucleotide sequence ID" value="NZ_CP025197.1"/>
</dbReference>
<protein>
    <submittedName>
        <fullName evidence="1">Uncharacterized protein</fullName>
    </submittedName>
</protein>
<keyword evidence="3" id="KW-1185">Reference proteome</keyword>
<evidence type="ECO:0000313" key="2">
    <source>
        <dbReference type="EMBL" id="PQQ65351.1"/>
    </source>
</evidence>
<dbReference type="KEGG" id="hsc:HVS_06805"/>
<evidence type="ECO:0000313" key="3">
    <source>
        <dbReference type="Proteomes" id="UP000233534"/>
    </source>
</evidence>
<name>A0A2K9E0I6_9FIRM</name>
<dbReference type="EMBL" id="CP025197">
    <property type="protein sequence ID" value="AUG57287.1"/>
    <property type="molecule type" value="Genomic_DNA"/>
</dbReference>
<reference evidence="1 3" key="1">
    <citation type="submission" date="2017-12" db="EMBL/GenBank/DDBJ databases">
        <title>Complete genome sequence of Herbivorax saccincola GGR1, a novel Cellulosome-producing hydrolytic bacterium in a thermophilic biogas plant, established by Illumina and Nanopore MinION sequencing.</title>
        <authorList>
            <person name="Pechtl A."/>
            <person name="Ruckert C."/>
            <person name="Koeck D.E."/>
            <person name="Maus I."/>
            <person name="Winkler A."/>
            <person name="Kalinowski J."/>
            <person name="Puhler A."/>
            <person name="Schwarz W.W."/>
            <person name="Zverlov V.V."/>
            <person name="Schluter A."/>
            <person name="Liebl W."/>
        </authorList>
    </citation>
    <scope>NUCLEOTIDE SEQUENCE [LARGE SCALE GENOMIC DNA]</scope>
    <source>
        <strain evidence="1">GGR1</strain>
        <strain evidence="3">SR1</strain>
    </source>
</reference>
<reference evidence="2 4" key="2">
    <citation type="journal article" date="2018" name="Syst. Appl. Microbiol.">
        <title>Characterization and high-quality draft genome sequence of Herbivorax saccincola A7, an anaerobic, alkaliphilic, thermophilic, cellulolytic, and xylanolytic bacterium.</title>
        <authorList>
            <person name="Aikawa S."/>
            <person name="Baramee S."/>
            <person name="Sermsathanaswadi J."/>
            <person name="Thianheng P."/>
            <person name="Tachaapaikoon C."/>
            <person name="Shikata A."/>
            <person name="Waeonukul R."/>
            <person name="Pason P."/>
            <person name="Ratanakhanokchai K."/>
            <person name="Kosugi A."/>
        </authorList>
    </citation>
    <scope>NUCLEOTIDE SEQUENCE [LARGE SCALE GENOMIC DNA]</scope>
    <source>
        <strain evidence="2 4">A7</strain>
    </source>
</reference>
<accession>A0A2K9E0I6</accession>
<dbReference type="Proteomes" id="UP000233534">
    <property type="component" value="Chromosome"/>
</dbReference>
<evidence type="ECO:0000313" key="1">
    <source>
        <dbReference type="EMBL" id="AUG57287.1"/>
    </source>
</evidence>
<gene>
    <name evidence="2" type="ORF">B9R14_16800</name>
    <name evidence="1" type="ORF">HVS_06805</name>
</gene>
<dbReference type="Proteomes" id="UP000239720">
    <property type="component" value="Unassembled WGS sequence"/>
</dbReference>